<dbReference type="InterPro" id="IPR003598">
    <property type="entry name" value="Ig_sub2"/>
</dbReference>
<evidence type="ECO:0000256" key="9">
    <source>
        <dbReference type="SAM" id="Phobius"/>
    </source>
</evidence>
<evidence type="ECO:0000313" key="12">
    <source>
        <dbReference type="Ensembl" id="ENSOABP00000015275.2"/>
    </source>
</evidence>
<dbReference type="InterPro" id="IPR013783">
    <property type="entry name" value="Ig-like_fold"/>
</dbReference>
<comment type="subcellular location">
    <subcellularLocation>
        <location evidence="1">Membrane</location>
        <topology evidence="1">Single-pass type I membrane protein</topology>
    </subcellularLocation>
</comment>
<proteinExistence type="predicted"/>
<dbReference type="RefSeq" id="XP_031584798.2">
    <property type="nucleotide sequence ID" value="XM_031728938.2"/>
</dbReference>
<feature type="region of interest" description="Disordered" evidence="8">
    <location>
        <begin position="286"/>
        <end position="441"/>
    </location>
</feature>
<evidence type="ECO:0000313" key="13">
    <source>
        <dbReference type="Proteomes" id="UP000472276"/>
    </source>
</evidence>
<evidence type="ECO:0000256" key="10">
    <source>
        <dbReference type="SAM" id="SignalP"/>
    </source>
</evidence>
<feature type="domain" description="Ig-like" evidence="11">
    <location>
        <begin position="146"/>
        <end position="234"/>
    </location>
</feature>
<dbReference type="PANTHER" id="PTHR44969:SF1">
    <property type="entry name" value="CELL SURFACE A33 ANTIGEN"/>
    <property type="match status" value="1"/>
</dbReference>
<keyword evidence="3 10" id="KW-0732">Signal</keyword>
<dbReference type="InterPro" id="IPR042474">
    <property type="entry name" value="A33"/>
</dbReference>
<keyword evidence="4 9" id="KW-1133">Transmembrane helix</keyword>
<evidence type="ECO:0000256" key="2">
    <source>
        <dbReference type="ARBA" id="ARBA00022692"/>
    </source>
</evidence>
<gene>
    <name evidence="12" type="primary">gpa33a</name>
</gene>
<dbReference type="OMA" id="NDRRKDY"/>
<feature type="transmembrane region" description="Helical" evidence="9">
    <location>
        <begin position="246"/>
        <end position="267"/>
    </location>
</feature>
<organism evidence="12 13">
    <name type="scientific">Oreochromis aureus</name>
    <name type="common">Israeli tilapia</name>
    <name type="synonym">Chromis aureus</name>
    <dbReference type="NCBI Taxonomy" id="47969"/>
    <lineage>
        <taxon>Eukaryota</taxon>
        <taxon>Metazoa</taxon>
        <taxon>Chordata</taxon>
        <taxon>Craniata</taxon>
        <taxon>Vertebrata</taxon>
        <taxon>Euteleostomi</taxon>
        <taxon>Actinopterygii</taxon>
        <taxon>Neopterygii</taxon>
        <taxon>Teleostei</taxon>
        <taxon>Neoteleostei</taxon>
        <taxon>Acanthomorphata</taxon>
        <taxon>Ovalentaria</taxon>
        <taxon>Cichlomorphae</taxon>
        <taxon>Cichliformes</taxon>
        <taxon>Cichlidae</taxon>
        <taxon>African cichlids</taxon>
        <taxon>Pseudocrenilabrinae</taxon>
        <taxon>Oreochromini</taxon>
        <taxon>Oreochromis</taxon>
    </lineage>
</organism>
<dbReference type="InterPro" id="IPR007110">
    <property type="entry name" value="Ig-like_dom"/>
</dbReference>
<dbReference type="FunFam" id="2.60.40.10:FF:000095">
    <property type="entry name" value="immunoglobulin superfamily member 11 isoform X1"/>
    <property type="match status" value="1"/>
</dbReference>
<keyword evidence="2 9" id="KW-0812">Transmembrane</keyword>
<protein>
    <recommendedName>
        <fullName evidence="11">Ig-like domain-containing protein</fullName>
    </recommendedName>
</protein>
<reference evidence="12" key="1">
    <citation type="submission" date="2025-08" db="UniProtKB">
        <authorList>
            <consortium name="Ensembl"/>
        </authorList>
    </citation>
    <scope>IDENTIFICATION</scope>
</reference>
<evidence type="ECO:0000256" key="8">
    <source>
        <dbReference type="SAM" id="MobiDB-lite"/>
    </source>
</evidence>
<dbReference type="SUPFAM" id="SSF48726">
    <property type="entry name" value="Immunoglobulin"/>
    <property type="match status" value="2"/>
</dbReference>
<keyword evidence="7" id="KW-0393">Immunoglobulin domain</keyword>
<dbReference type="PANTHER" id="PTHR44969">
    <property type="entry name" value="CELL SURFACE A33 ANTIGEN"/>
    <property type="match status" value="1"/>
</dbReference>
<evidence type="ECO:0000256" key="4">
    <source>
        <dbReference type="ARBA" id="ARBA00022989"/>
    </source>
</evidence>
<accession>A0A668SM40</accession>
<keyword evidence="6" id="KW-1015">Disulfide bond</keyword>
<dbReference type="AlphaFoldDB" id="A0A668SM40"/>
<feature type="signal peptide" evidence="10">
    <location>
        <begin position="1"/>
        <end position="19"/>
    </location>
</feature>
<evidence type="ECO:0000256" key="5">
    <source>
        <dbReference type="ARBA" id="ARBA00023136"/>
    </source>
</evidence>
<name>A0A668SM40_OREAU</name>
<dbReference type="Pfam" id="PF07686">
    <property type="entry name" value="V-set"/>
    <property type="match status" value="1"/>
</dbReference>
<dbReference type="InterPro" id="IPR036179">
    <property type="entry name" value="Ig-like_dom_sf"/>
</dbReference>
<feature type="domain" description="Ig-like" evidence="11">
    <location>
        <begin position="18"/>
        <end position="138"/>
    </location>
</feature>
<evidence type="ECO:0000256" key="3">
    <source>
        <dbReference type="ARBA" id="ARBA00022729"/>
    </source>
</evidence>
<keyword evidence="13" id="KW-1185">Reference proteome</keyword>
<reference evidence="12" key="2">
    <citation type="submission" date="2025-09" db="UniProtKB">
        <authorList>
            <consortium name="Ensembl"/>
        </authorList>
    </citation>
    <scope>IDENTIFICATION</scope>
</reference>
<dbReference type="Proteomes" id="UP000472276">
    <property type="component" value="Unassembled WGS sequence"/>
</dbReference>
<evidence type="ECO:0000256" key="6">
    <source>
        <dbReference type="ARBA" id="ARBA00023157"/>
    </source>
</evidence>
<sequence>MEKNFSLTLLCLMLSGVGAVTVTIPQSQYEYARGDNITLPCSFRTTVSITSQTQVVITWSSLTQQTTIDETVIATYFHGPTPTTDIDTDYESRVSLDVGVTQGKANLKLFSISLADNKNFECRVQIPGDRSGKQTAITNLVVLVAPSTPVCKIQGTAQYGQDITLTCASAEGSPNPTYSWKRFNVQNQSVPQDSRTTDKDGILSLYNISKDTSGYYVCTSQNKIRAATCNLTLSVMPPSMNVASTAGIIGGVAAALIILIIVICCCCRRKKNKDEEYAMGVREGDEYHDKEPDRNGEGRRVEGQGKDSYEDSSVKKTERNEEKSEPDRRDYDDRRSDYDDRRSDYDDRRSDYDDRRSDYDDRRRDVDDRRRDYDDRRRDYDDRRSDYDDRRSDYSDRRERYDDDRRYQDRRRDDNRYDDRDRDRDRPPVPNSKPPRRDYDD</sequence>
<dbReference type="CTD" id="407680"/>
<dbReference type="Gene3D" id="2.60.40.10">
    <property type="entry name" value="Immunoglobulins"/>
    <property type="match status" value="2"/>
</dbReference>
<keyword evidence="5 9" id="KW-0472">Membrane</keyword>
<dbReference type="InterPro" id="IPR003599">
    <property type="entry name" value="Ig_sub"/>
</dbReference>
<dbReference type="GO" id="GO:0005886">
    <property type="term" value="C:plasma membrane"/>
    <property type="evidence" value="ECO:0007669"/>
    <property type="project" value="InterPro"/>
</dbReference>
<dbReference type="KEGG" id="oau:116311724"/>
<feature type="chain" id="PRO_5044267808" description="Ig-like domain-containing protein" evidence="10">
    <location>
        <begin position="20"/>
        <end position="441"/>
    </location>
</feature>
<feature type="compositionally biased region" description="Basic and acidic residues" evidence="8">
    <location>
        <begin position="286"/>
        <end position="427"/>
    </location>
</feature>
<dbReference type="Pfam" id="PF13927">
    <property type="entry name" value="Ig_3"/>
    <property type="match status" value="1"/>
</dbReference>
<dbReference type="InterPro" id="IPR013106">
    <property type="entry name" value="Ig_V-set"/>
</dbReference>
<evidence type="ECO:0000256" key="7">
    <source>
        <dbReference type="ARBA" id="ARBA00023319"/>
    </source>
</evidence>
<dbReference type="SMART" id="SM00408">
    <property type="entry name" value="IGc2"/>
    <property type="match status" value="1"/>
</dbReference>
<dbReference type="GeneID" id="116311724"/>
<dbReference type="SMART" id="SM00409">
    <property type="entry name" value="IG"/>
    <property type="match status" value="2"/>
</dbReference>
<evidence type="ECO:0000259" key="11">
    <source>
        <dbReference type="PROSITE" id="PS50835"/>
    </source>
</evidence>
<dbReference type="Ensembl" id="ENSOABT00000015754.2">
    <property type="protein sequence ID" value="ENSOABP00000015275.2"/>
    <property type="gene ID" value="ENSOABG00000007633.2"/>
</dbReference>
<evidence type="ECO:0000256" key="1">
    <source>
        <dbReference type="ARBA" id="ARBA00004479"/>
    </source>
</evidence>
<dbReference type="PROSITE" id="PS50835">
    <property type="entry name" value="IG_LIKE"/>
    <property type="match status" value="2"/>
</dbReference>